<dbReference type="Proteomes" id="UP000013996">
    <property type="component" value="Unassembled WGS sequence"/>
</dbReference>
<organism evidence="1 2">
    <name type="scientific">Leptospira yanagawae serovar Saopaulo str. Sao Paulo = ATCC 700523</name>
    <dbReference type="NCBI Taxonomy" id="1249483"/>
    <lineage>
        <taxon>Bacteria</taxon>
        <taxon>Pseudomonadati</taxon>
        <taxon>Spirochaetota</taxon>
        <taxon>Spirochaetia</taxon>
        <taxon>Leptospirales</taxon>
        <taxon>Leptospiraceae</taxon>
        <taxon>Leptospira</taxon>
    </lineage>
</organism>
<proteinExistence type="predicted"/>
<accession>A0A5E8HJD4</accession>
<sequence length="204" mass="22578">MLVGLGFGFLTGAPGGNRPLRCQHILCCLRSEARFCSSPPIQVGLSKTLLPMGRNVLVHKTVRFRFVFVSWTLFWIFNWCPRRESPSPLPTHPVLSALRGTVLFVASHPGRLIQNIAPYGSQRFGSQNCSIPDLFLLVGLCFGFLTGAPGGNRPLRCQHILCCLRSEARFCSSPPIQVGLSKTLLPMGRNVLVHKTVRFPICFC</sequence>
<name>A0A5E8HJD4_9LEPT</name>
<protein>
    <submittedName>
        <fullName evidence="1">Uncharacterized protein</fullName>
    </submittedName>
</protein>
<evidence type="ECO:0000313" key="2">
    <source>
        <dbReference type="Proteomes" id="UP000013996"/>
    </source>
</evidence>
<dbReference type="AlphaFoldDB" id="A0A5E8HJD4"/>
<dbReference type="EMBL" id="AOGX02000008">
    <property type="protein sequence ID" value="EOQ90610.1"/>
    <property type="molecule type" value="Genomic_DNA"/>
</dbReference>
<reference evidence="1 2" key="1">
    <citation type="submission" date="2013-04" db="EMBL/GenBank/DDBJ databases">
        <authorList>
            <person name="Harkins D.M."/>
            <person name="Durkin A.S."/>
            <person name="Brinkac L.M."/>
            <person name="Haft D.H."/>
            <person name="Selengut J.D."/>
            <person name="Sanka R."/>
            <person name="DePew J."/>
            <person name="Purushe J."/>
            <person name="Hartskeerl R.A."/>
            <person name="Ahmed A."/>
            <person name="van der Linden H."/>
            <person name="Goris M.G.A."/>
            <person name="Vinetz J.M."/>
            <person name="Sutton G.G."/>
            <person name="Nierman W.C."/>
            <person name="Fouts D.E."/>
        </authorList>
    </citation>
    <scope>NUCLEOTIDE SEQUENCE [LARGE SCALE GENOMIC DNA]</scope>
    <source>
        <strain evidence="1 2">Sao Paulo</strain>
    </source>
</reference>
<comment type="caution">
    <text evidence="1">The sequence shown here is derived from an EMBL/GenBank/DDBJ whole genome shotgun (WGS) entry which is preliminary data.</text>
</comment>
<evidence type="ECO:0000313" key="1">
    <source>
        <dbReference type="EMBL" id="EOQ90610.1"/>
    </source>
</evidence>
<gene>
    <name evidence="1" type="ORF">LEP1GSC202_3806</name>
</gene>